<dbReference type="Proteomes" id="UP000237105">
    <property type="component" value="Unassembled WGS sequence"/>
</dbReference>
<protein>
    <recommendedName>
        <fullName evidence="4">Zinc finger, CCHC-type</fullName>
    </recommendedName>
</protein>
<evidence type="ECO:0000256" key="1">
    <source>
        <dbReference type="SAM" id="MobiDB-lite"/>
    </source>
</evidence>
<sequence length="118" mass="13660">MVGDILKYLDHQSLRQVDSHTYDVTVAAQQVEAIEERLDSRKNQWRGNDRKVIRRNQGQWSNQDTLNRRSSNSNDSSRSGKESPYRGYFSCGQLGHRKKECLNRLQKSLLSYGGLEKS</sequence>
<name>A0A2P5C6X3_PARAD</name>
<evidence type="ECO:0000313" key="3">
    <source>
        <dbReference type="Proteomes" id="UP000237105"/>
    </source>
</evidence>
<feature type="compositionally biased region" description="Low complexity" evidence="1">
    <location>
        <begin position="68"/>
        <end position="77"/>
    </location>
</feature>
<dbReference type="AlphaFoldDB" id="A0A2P5C6X3"/>
<evidence type="ECO:0000313" key="2">
    <source>
        <dbReference type="EMBL" id="PON56820.1"/>
    </source>
</evidence>
<evidence type="ECO:0008006" key="4">
    <source>
        <dbReference type="Google" id="ProtNLM"/>
    </source>
</evidence>
<gene>
    <name evidence="2" type="ORF">PanWU01x14_178630</name>
</gene>
<proteinExistence type="predicted"/>
<feature type="compositionally biased region" description="Polar residues" evidence="1">
    <location>
        <begin position="56"/>
        <end position="65"/>
    </location>
</feature>
<comment type="caution">
    <text evidence="2">The sequence shown here is derived from an EMBL/GenBank/DDBJ whole genome shotgun (WGS) entry which is preliminary data.</text>
</comment>
<accession>A0A2P5C6X3</accession>
<reference evidence="3" key="1">
    <citation type="submission" date="2016-06" db="EMBL/GenBank/DDBJ databases">
        <title>Parallel loss of symbiosis genes in relatives of nitrogen-fixing non-legume Parasponia.</title>
        <authorList>
            <person name="Van Velzen R."/>
            <person name="Holmer R."/>
            <person name="Bu F."/>
            <person name="Rutten L."/>
            <person name="Van Zeijl A."/>
            <person name="Liu W."/>
            <person name="Santuari L."/>
            <person name="Cao Q."/>
            <person name="Sharma T."/>
            <person name="Shen D."/>
            <person name="Roswanjaya Y."/>
            <person name="Wardhani T."/>
            <person name="Kalhor M.S."/>
            <person name="Jansen J."/>
            <person name="Van den Hoogen J."/>
            <person name="Gungor B."/>
            <person name="Hartog M."/>
            <person name="Hontelez J."/>
            <person name="Verver J."/>
            <person name="Yang W.-C."/>
            <person name="Schijlen E."/>
            <person name="Repin R."/>
            <person name="Schilthuizen M."/>
            <person name="Schranz E."/>
            <person name="Heidstra R."/>
            <person name="Miyata K."/>
            <person name="Fedorova E."/>
            <person name="Kohlen W."/>
            <person name="Bisseling T."/>
            <person name="Smit S."/>
            <person name="Geurts R."/>
        </authorList>
    </citation>
    <scope>NUCLEOTIDE SEQUENCE [LARGE SCALE GENOMIC DNA]</scope>
    <source>
        <strain evidence="3">cv. WU1-14</strain>
    </source>
</reference>
<keyword evidence="3" id="KW-1185">Reference proteome</keyword>
<feature type="region of interest" description="Disordered" evidence="1">
    <location>
        <begin position="47"/>
        <end position="89"/>
    </location>
</feature>
<organism evidence="2 3">
    <name type="scientific">Parasponia andersonii</name>
    <name type="common">Sponia andersonii</name>
    <dbReference type="NCBI Taxonomy" id="3476"/>
    <lineage>
        <taxon>Eukaryota</taxon>
        <taxon>Viridiplantae</taxon>
        <taxon>Streptophyta</taxon>
        <taxon>Embryophyta</taxon>
        <taxon>Tracheophyta</taxon>
        <taxon>Spermatophyta</taxon>
        <taxon>Magnoliopsida</taxon>
        <taxon>eudicotyledons</taxon>
        <taxon>Gunneridae</taxon>
        <taxon>Pentapetalae</taxon>
        <taxon>rosids</taxon>
        <taxon>fabids</taxon>
        <taxon>Rosales</taxon>
        <taxon>Cannabaceae</taxon>
        <taxon>Parasponia</taxon>
    </lineage>
</organism>
<dbReference type="EMBL" id="JXTB01000167">
    <property type="protein sequence ID" value="PON56820.1"/>
    <property type="molecule type" value="Genomic_DNA"/>
</dbReference>